<proteinExistence type="predicted"/>
<organism evidence="2">
    <name type="scientific">Aureoumbra lagunensis</name>
    <dbReference type="NCBI Taxonomy" id="44058"/>
    <lineage>
        <taxon>Eukaryota</taxon>
        <taxon>Sar</taxon>
        <taxon>Stramenopiles</taxon>
        <taxon>Ochrophyta</taxon>
        <taxon>Pelagophyceae</taxon>
        <taxon>Pelagomonadales</taxon>
        <taxon>Aureoumbra</taxon>
    </lineage>
</organism>
<evidence type="ECO:0000256" key="1">
    <source>
        <dbReference type="SAM" id="MobiDB-lite"/>
    </source>
</evidence>
<reference evidence="2" key="1">
    <citation type="submission" date="2021-01" db="EMBL/GenBank/DDBJ databases">
        <authorList>
            <person name="Corre E."/>
            <person name="Pelletier E."/>
            <person name="Niang G."/>
            <person name="Scheremetjew M."/>
            <person name="Finn R."/>
            <person name="Kale V."/>
            <person name="Holt S."/>
            <person name="Cochrane G."/>
            <person name="Meng A."/>
            <person name="Brown T."/>
            <person name="Cohen L."/>
        </authorList>
    </citation>
    <scope>NUCLEOTIDE SEQUENCE</scope>
    <source>
        <strain evidence="2">CCMP1510</strain>
    </source>
</reference>
<sequence>MAKEAKRKPTPNNKKKKDFKINRDNLTKKEKQLKKRTAKIVMEACIHQKGDKKGEPSGRAMYVIEMDKSLNPAFKEAVACCSFLGPVKFNSSRNYVWTIAVTAPHVFEKWMSLVPNENEFKQVFGKMDVEVSEHYAVPEITIVELDTGKILIDVVPQNALYHHREYLSDGDDALFAYERNVGGVEGFDRYVSVNNMDAEDAIELLNNTGFDISDEDVCEAKLAELGI</sequence>
<feature type="region of interest" description="Disordered" evidence="1">
    <location>
        <begin position="1"/>
        <end position="32"/>
    </location>
</feature>
<feature type="compositionally biased region" description="Basic and acidic residues" evidence="1">
    <location>
        <begin position="19"/>
        <end position="30"/>
    </location>
</feature>
<evidence type="ECO:0000313" key="2">
    <source>
        <dbReference type="EMBL" id="CAE0372616.1"/>
    </source>
</evidence>
<protein>
    <submittedName>
        <fullName evidence="2">Uncharacterized protein</fullName>
    </submittedName>
</protein>
<accession>A0A7S3NJU6</accession>
<gene>
    <name evidence="2" type="ORF">ALAG00032_LOCUS13400</name>
</gene>
<dbReference type="EMBL" id="HBIJ01020499">
    <property type="protein sequence ID" value="CAE0372616.1"/>
    <property type="molecule type" value="Transcribed_RNA"/>
</dbReference>
<dbReference type="AlphaFoldDB" id="A0A7S3NJU6"/>
<name>A0A7S3NJU6_9STRA</name>
<feature type="compositionally biased region" description="Basic residues" evidence="1">
    <location>
        <begin position="1"/>
        <end position="18"/>
    </location>
</feature>